<keyword evidence="3" id="KW-0677">Repeat</keyword>
<dbReference type="PANTHER" id="PTHR45974:SF194">
    <property type="entry name" value="PROTEIN KINASE DOMAIN-CONTAINING PROTEIN"/>
    <property type="match status" value="1"/>
</dbReference>
<dbReference type="SUPFAM" id="SSF52058">
    <property type="entry name" value="L domain-like"/>
    <property type="match status" value="1"/>
</dbReference>
<dbReference type="EMBL" id="JACEIK010002876">
    <property type="protein sequence ID" value="MCD9639259.1"/>
    <property type="molecule type" value="Genomic_DNA"/>
</dbReference>
<protein>
    <submittedName>
        <fullName evidence="6">Uncharacterized protein</fullName>
    </submittedName>
</protein>
<dbReference type="InterPro" id="IPR032675">
    <property type="entry name" value="LRR_dom_sf"/>
</dbReference>
<dbReference type="Gene3D" id="3.80.10.10">
    <property type="entry name" value="Ribonuclease Inhibitor"/>
    <property type="match status" value="1"/>
</dbReference>
<evidence type="ECO:0000256" key="2">
    <source>
        <dbReference type="ARBA" id="ARBA00022729"/>
    </source>
</evidence>
<dbReference type="SUPFAM" id="SSF56112">
    <property type="entry name" value="Protein kinase-like (PK-like)"/>
    <property type="match status" value="1"/>
</dbReference>
<gene>
    <name evidence="6" type="ORF">HAX54_023667</name>
</gene>
<dbReference type="Proteomes" id="UP000823775">
    <property type="component" value="Unassembled WGS sequence"/>
</dbReference>
<comment type="caution">
    <text evidence="6">The sequence shown here is derived from an EMBL/GenBank/DDBJ whole genome shotgun (WGS) entry which is preliminary data.</text>
</comment>
<keyword evidence="7" id="KW-1185">Reference proteome</keyword>
<reference evidence="6 7" key="1">
    <citation type="journal article" date="2021" name="BMC Genomics">
        <title>Datura genome reveals duplications of psychoactive alkaloid biosynthetic genes and high mutation rate following tissue culture.</title>
        <authorList>
            <person name="Rajewski A."/>
            <person name="Carter-House D."/>
            <person name="Stajich J."/>
            <person name="Litt A."/>
        </authorList>
    </citation>
    <scope>NUCLEOTIDE SEQUENCE [LARGE SCALE GENOMIC DNA]</scope>
    <source>
        <strain evidence="6">AR-01</strain>
    </source>
</reference>
<evidence type="ECO:0000256" key="4">
    <source>
        <dbReference type="ARBA" id="ARBA00023136"/>
    </source>
</evidence>
<dbReference type="PANTHER" id="PTHR45974">
    <property type="entry name" value="RECEPTOR-LIKE PROTEIN 55"/>
    <property type="match status" value="1"/>
</dbReference>
<keyword evidence="4" id="KW-0472">Membrane</keyword>
<evidence type="ECO:0000256" key="3">
    <source>
        <dbReference type="ARBA" id="ARBA00022737"/>
    </source>
</evidence>
<name>A0ABS8UXT0_DATST</name>
<dbReference type="InterPro" id="IPR001611">
    <property type="entry name" value="Leu-rich_rpt"/>
</dbReference>
<evidence type="ECO:0000313" key="7">
    <source>
        <dbReference type="Proteomes" id="UP000823775"/>
    </source>
</evidence>
<accession>A0ABS8UXT0</accession>
<proteinExistence type="predicted"/>
<sequence length="232" mass="25996">MAGAMFVVNLDLSSNQFSGEIPADIANCSFLNNIKLDNNKLEGTIPPEIGLLGRIKTFNVANNMLTVQVKKMLLLIKKSTNAMKIDGNEWPDKGIEVNNDPKILKLEKIVTRMSFMELSKATSNFSQENESGKECWESVQSTGPKWMDSCYKEAPMFRGFGGKSLFRDHNSGGRRLLVYKYMPNGNLHEWLHSTDDKARLLDFPLRVKIAVGIAKALAWLHIGQISMLCIVT</sequence>
<keyword evidence="5" id="KW-0325">Glycoprotein</keyword>
<evidence type="ECO:0000256" key="1">
    <source>
        <dbReference type="ARBA" id="ARBA00004370"/>
    </source>
</evidence>
<organism evidence="6 7">
    <name type="scientific">Datura stramonium</name>
    <name type="common">Jimsonweed</name>
    <name type="synonym">Common thornapple</name>
    <dbReference type="NCBI Taxonomy" id="4076"/>
    <lineage>
        <taxon>Eukaryota</taxon>
        <taxon>Viridiplantae</taxon>
        <taxon>Streptophyta</taxon>
        <taxon>Embryophyta</taxon>
        <taxon>Tracheophyta</taxon>
        <taxon>Spermatophyta</taxon>
        <taxon>Magnoliopsida</taxon>
        <taxon>eudicotyledons</taxon>
        <taxon>Gunneridae</taxon>
        <taxon>Pentapetalae</taxon>
        <taxon>asterids</taxon>
        <taxon>lamiids</taxon>
        <taxon>Solanales</taxon>
        <taxon>Solanaceae</taxon>
        <taxon>Solanoideae</taxon>
        <taxon>Datureae</taxon>
        <taxon>Datura</taxon>
    </lineage>
</organism>
<evidence type="ECO:0000313" key="6">
    <source>
        <dbReference type="EMBL" id="MCD9639259.1"/>
    </source>
</evidence>
<dbReference type="Gene3D" id="1.10.510.10">
    <property type="entry name" value="Transferase(Phosphotransferase) domain 1"/>
    <property type="match status" value="1"/>
</dbReference>
<dbReference type="InterPro" id="IPR011009">
    <property type="entry name" value="Kinase-like_dom_sf"/>
</dbReference>
<comment type="subcellular location">
    <subcellularLocation>
        <location evidence="1">Membrane</location>
    </subcellularLocation>
</comment>
<evidence type="ECO:0000256" key="5">
    <source>
        <dbReference type="ARBA" id="ARBA00023180"/>
    </source>
</evidence>
<keyword evidence="2" id="KW-0732">Signal</keyword>
<dbReference type="Pfam" id="PF00560">
    <property type="entry name" value="LRR_1"/>
    <property type="match status" value="2"/>
</dbReference>